<name>A0A024TQY2_9STRA</name>
<feature type="region of interest" description="Disordered" evidence="1">
    <location>
        <begin position="1"/>
        <end position="41"/>
    </location>
</feature>
<dbReference type="AlphaFoldDB" id="A0A024TQY2"/>
<feature type="region of interest" description="Disordered" evidence="1">
    <location>
        <begin position="337"/>
        <end position="364"/>
    </location>
</feature>
<proteinExistence type="predicted"/>
<sequence length="364" mass="39330">MGQVVSCCLGTEDTDPSAALKRKRQDDDAADVPSTPSMSDSLFYQSLGEHELYGSESSRVSTDGDLVETLLTKKRTNTVDSGTAMTPRAPYMSRFIDAIVATPRLPPCTTVAPTARTVHNTVRASGIPTLSYADDADDEGPEHTATASSVGTDDTFEEPQPAQDDIPSSDATSSVDDGDNSAMAADALTITTRTMHSFSTSSNQSFDSNDQDEAQASSIASPIPYAVAVKRFFPIEDKFEFSISVFHDDLGVGRQFDIIRDRIQVAKFHDALETLATSLGLASPSLPYTKKQNRQQGRALMDEYVQAIMQTPELRNARIALKYFHVVKATTPSAKSKKATSAIKLPPMTRQFSGGRKAAPETRA</sequence>
<feature type="region of interest" description="Disordered" evidence="1">
    <location>
        <begin position="130"/>
        <end position="180"/>
    </location>
</feature>
<dbReference type="RefSeq" id="XP_008875181.1">
    <property type="nucleotide sequence ID" value="XM_008876959.1"/>
</dbReference>
<evidence type="ECO:0000256" key="1">
    <source>
        <dbReference type="SAM" id="MobiDB-lite"/>
    </source>
</evidence>
<dbReference type="EMBL" id="KI913977">
    <property type="protein sequence ID" value="ETV96389.1"/>
    <property type="molecule type" value="Genomic_DNA"/>
</dbReference>
<accession>A0A024TQY2</accession>
<gene>
    <name evidence="2" type="ORF">H310_10542</name>
</gene>
<dbReference type="VEuPathDB" id="FungiDB:H310_10542"/>
<evidence type="ECO:0008006" key="3">
    <source>
        <dbReference type="Google" id="ProtNLM"/>
    </source>
</evidence>
<dbReference type="GeneID" id="20087592"/>
<evidence type="ECO:0000313" key="2">
    <source>
        <dbReference type="EMBL" id="ETV96389.1"/>
    </source>
</evidence>
<protein>
    <recommendedName>
        <fullName evidence="3">PX domain-containing protein</fullName>
    </recommendedName>
</protein>
<reference evidence="2" key="1">
    <citation type="submission" date="2013-12" db="EMBL/GenBank/DDBJ databases">
        <title>The Genome Sequence of Aphanomyces invadans NJM9701.</title>
        <authorList>
            <consortium name="The Broad Institute Genomics Platform"/>
            <person name="Russ C."/>
            <person name="Tyler B."/>
            <person name="van West P."/>
            <person name="Dieguez-Uribeondo J."/>
            <person name="Young S.K."/>
            <person name="Zeng Q."/>
            <person name="Gargeya S."/>
            <person name="Fitzgerald M."/>
            <person name="Abouelleil A."/>
            <person name="Alvarado L."/>
            <person name="Chapman S.B."/>
            <person name="Gainer-Dewar J."/>
            <person name="Goldberg J."/>
            <person name="Griggs A."/>
            <person name="Gujja S."/>
            <person name="Hansen M."/>
            <person name="Howarth C."/>
            <person name="Imamovic A."/>
            <person name="Ireland A."/>
            <person name="Larimer J."/>
            <person name="McCowan C."/>
            <person name="Murphy C."/>
            <person name="Pearson M."/>
            <person name="Poon T.W."/>
            <person name="Priest M."/>
            <person name="Roberts A."/>
            <person name="Saif S."/>
            <person name="Shea T."/>
            <person name="Sykes S."/>
            <person name="Wortman J."/>
            <person name="Nusbaum C."/>
            <person name="Birren B."/>
        </authorList>
    </citation>
    <scope>NUCLEOTIDE SEQUENCE [LARGE SCALE GENOMIC DNA]</scope>
    <source>
        <strain evidence="2">NJM9701</strain>
    </source>
</reference>
<organism evidence="2">
    <name type="scientific">Aphanomyces invadans</name>
    <dbReference type="NCBI Taxonomy" id="157072"/>
    <lineage>
        <taxon>Eukaryota</taxon>
        <taxon>Sar</taxon>
        <taxon>Stramenopiles</taxon>
        <taxon>Oomycota</taxon>
        <taxon>Saprolegniomycetes</taxon>
        <taxon>Saprolegniales</taxon>
        <taxon>Verrucalvaceae</taxon>
        <taxon>Aphanomyces</taxon>
    </lineage>
</organism>
<dbReference type="OrthoDB" id="65377at2759"/>